<keyword evidence="2" id="KW-1185">Reference proteome</keyword>
<protein>
    <submittedName>
        <fullName evidence="1">Uncharacterized protein</fullName>
    </submittedName>
</protein>
<sequence length="76" mass="8742">MDFAHRKTFETNLKQRFKNQPLRTDFSGPTPQPGRKILQRHNALRIVTEQTKLETATLWPGQQYGIGLPKAANEHS</sequence>
<dbReference type="RefSeq" id="WP_270169564.1">
    <property type="nucleotide sequence ID" value="NZ_CP089391.1"/>
</dbReference>
<reference evidence="1" key="1">
    <citation type="submission" date="2021-12" db="EMBL/GenBank/DDBJ databases">
        <title>Bradyrhizobium xenonodulans sp. nov.</title>
        <authorList>
            <person name="Claassens R."/>
            <person name="Venter S.N."/>
            <person name="Beukes C.W."/>
            <person name="Stepkowski T."/>
            <person name="Steenkamp E.T."/>
        </authorList>
    </citation>
    <scope>NUCLEOTIDE SEQUENCE</scope>
    <source>
        <strain evidence="1">14AB</strain>
    </source>
</reference>
<name>A0ABY7MS58_9BRAD</name>
<proteinExistence type="predicted"/>
<evidence type="ECO:0000313" key="2">
    <source>
        <dbReference type="Proteomes" id="UP001179614"/>
    </source>
</evidence>
<gene>
    <name evidence="1" type="ORF">I3J27_12665</name>
</gene>
<organism evidence="1 2">
    <name type="scientific">Bradyrhizobium xenonodulans</name>
    <dbReference type="NCBI Taxonomy" id="2736875"/>
    <lineage>
        <taxon>Bacteria</taxon>
        <taxon>Pseudomonadati</taxon>
        <taxon>Pseudomonadota</taxon>
        <taxon>Alphaproteobacteria</taxon>
        <taxon>Hyphomicrobiales</taxon>
        <taxon>Nitrobacteraceae</taxon>
        <taxon>Bradyrhizobium</taxon>
    </lineage>
</organism>
<dbReference type="EMBL" id="CP089391">
    <property type="protein sequence ID" value="WBL81225.1"/>
    <property type="molecule type" value="Genomic_DNA"/>
</dbReference>
<accession>A0ABY7MS58</accession>
<dbReference type="Proteomes" id="UP001179614">
    <property type="component" value="Chromosome"/>
</dbReference>
<evidence type="ECO:0000313" key="1">
    <source>
        <dbReference type="EMBL" id="WBL81225.1"/>
    </source>
</evidence>